<dbReference type="Pfam" id="PF07635">
    <property type="entry name" value="PSCyt1"/>
    <property type="match status" value="1"/>
</dbReference>
<evidence type="ECO:0000256" key="1">
    <source>
        <dbReference type="SAM" id="MobiDB-lite"/>
    </source>
</evidence>
<feature type="domain" description="DUF1585" evidence="2">
    <location>
        <begin position="809"/>
        <end position="882"/>
    </location>
</feature>
<dbReference type="InterPro" id="IPR013039">
    <property type="entry name" value="DUF1588"/>
</dbReference>
<dbReference type="Proteomes" id="UP000738431">
    <property type="component" value="Chromosome"/>
</dbReference>
<proteinExistence type="predicted"/>
<feature type="domain" description="DUF1588" evidence="4">
    <location>
        <begin position="694"/>
        <end position="795"/>
    </location>
</feature>
<evidence type="ECO:0000259" key="6">
    <source>
        <dbReference type="Pfam" id="PF07635"/>
    </source>
</evidence>
<dbReference type="Pfam" id="PF07624">
    <property type="entry name" value="PSD2"/>
    <property type="match status" value="1"/>
</dbReference>
<feature type="region of interest" description="Disordered" evidence="1">
    <location>
        <begin position="892"/>
        <end position="920"/>
    </location>
</feature>
<feature type="domain" description="DUF1587" evidence="3">
    <location>
        <begin position="141"/>
        <end position="204"/>
    </location>
</feature>
<feature type="domain" description="DUF1592" evidence="5">
    <location>
        <begin position="498"/>
        <end position="673"/>
    </location>
</feature>
<dbReference type="EMBL" id="CP139781">
    <property type="protein sequence ID" value="WRQ89519.1"/>
    <property type="molecule type" value="Genomic_DNA"/>
</dbReference>
<protein>
    <submittedName>
        <fullName evidence="8">DUF1592 domain-containing protein</fullName>
    </submittedName>
</protein>
<dbReference type="Pfam" id="PF07626">
    <property type="entry name" value="PSD3"/>
    <property type="match status" value="1"/>
</dbReference>
<evidence type="ECO:0000259" key="4">
    <source>
        <dbReference type="Pfam" id="PF07627"/>
    </source>
</evidence>
<feature type="compositionally biased region" description="Low complexity" evidence="1">
    <location>
        <begin position="897"/>
        <end position="906"/>
    </location>
</feature>
<feature type="domain" description="Cytochrome C Planctomycete-type" evidence="6">
    <location>
        <begin position="59"/>
        <end position="105"/>
    </location>
</feature>
<dbReference type="SUPFAM" id="SSF46626">
    <property type="entry name" value="Cytochrome c"/>
    <property type="match status" value="1"/>
</dbReference>
<feature type="compositionally biased region" description="Polar residues" evidence="1">
    <location>
        <begin position="907"/>
        <end position="920"/>
    </location>
</feature>
<evidence type="ECO:0000313" key="8">
    <source>
        <dbReference type="EMBL" id="WRQ89519.1"/>
    </source>
</evidence>
<dbReference type="InterPro" id="IPR013043">
    <property type="entry name" value="DUF1595"/>
</dbReference>
<dbReference type="InterPro" id="IPR036909">
    <property type="entry name" value="Cyt_c-like_dom_sf"/>
</dbReference>
<dbReference type="Pfam" id="PF07637">
    <property type="entry name" value="PSD5"/>
    <property type="match status" value="1"/>
</dbReference>
<dbReference type="RefSeq" id="WP_221029793.1">
    <property type="nucleotide sequence ID" value="NZ_CP139781.1"/>
</dbReference>
<dbReference type="InterPro" id="IPR011478">
    <property type="entry name" value="DUF1585"/>
</dbReference>
<sequence length="920" mass="102419">MLSASLRAQNYVRLPAWGRFLVGICGALTGAGAASAQVADEPVLASFRAEIEFTLDEYCYDCHGFGSDKGGVVLDAFRSEEDVKDHALWLRVLKNVKAGLMPPPDEFQPSDEEKAALVQWIKTKAFQLDPAHPDPGRVTVRRLNRVEYRNTVRDLVGVDYDTSLEFPADDTGHGFDNMADVLTISPMLLEKYLDAAQSIVDEAVPRESGVVPAVVLRGNQFVALADPIPPAVEMVAPVGHSTPPEGAPEVPVPAQLDSAEPAVASEQVAVAKRRAGEMDLSYYTPATIATTFTAEHAGSYEVEINYRALEKYVDTQFDHNKCHVILKLNGETLLEREMVREGYGRRFSYAFKRELDAGEHDVVVEMRPIAPAVEQIRDLRIRLDNVTVRGPDDPAHYVPPANYARFFPRPVPEGADARADYARELLSDFARRAFRRPASDATVDRLTQVALGVAEQDGQTFESGVAQAMVAVLASPRFLFREEALEPLQPGQRYPDVDEYSLASRLSYFLWSTMPDETLLGLAERGELRANLSAQVERMLADPRSDQLVDNFTGQWLQGRDVVDVAISDFAVFLREHPNPAVESARKTFQELRRVPEAQRTPEQNAELREAGQVFREFARMPRPSLGGKVRRAMRAESERYFDYILREDRSLLELIDSDYTFLNEDLAEHYGIDHVEIKGDELRRVTLPAGHPRGGVLTQGTVLAVTSNPGRTSPVKRGVFILENILGTPPPPPPPNIPGLEEVASEEELAKMSLRETLELHASSPMCASCHKRMDPLGLALENFNAMGRWRDEEMNQPIDPQGKLITGETFTGVQELKQILVTNYREQFLHTFTEKMLTYALGRSMEYYDVQTLGDIVHTLETEGPRPSVLLREIITSPAFQKARLPATPTHLVEETPAPAETTTVSESSRQAINPLSR</sequence>
<dbReference type="InterPro" id="IPR011429">
    <property type="entry name" value="Cyt_c_Planctomycete-type"/>
</dbReference>
<accession>A0ABZ1CCW7</accession>
<dbReference type="InterPro" id="IPR013042">
    <property type="entry name" value="DUF1592"/>
</dbReference>
<gene>
    <name evidence="8" type="ORF">K1X11_008860</name>
</gene>
<dbReference type="InterPro" id="IPR013036">
    <property type="entry name" value="DUF1587"/>
</dbReference>
<dbReference type="Pfam" id="PF07627">
    <property type="entry name" value="PSCyt3"/>
    <property type="match status" value="1"/>
</dbReference>
<name>A0ABZ1CCW7_9BACT</name>
<evidence type="ECO:0000313" key="9">
    <source>
        <dbReference type="Proteomes" id="UP000738431"/>
    </source>
</evidence>
<evidence type="ECO:0000259" key="3">
    <source>
        <dbReference type="Pfam" id="PF07626"/>
    </source>
</evidence>
<evidence type="ECO:0000259" key="2">
    <source>
        <dbReference type="Pfam" id="PF07624"/>
    </source>
</evidence>
<keyword evidence="9" id="KW-1185">Reference proteome</keyword>
<reference evidence="8 9" key="1">
    <citation type="submission" date="2023-12" db="EMBL/GenBank/DDBJ databases">
        <title>Description of an unclassified Opitutus bacterium of Verrucomicrobiota.</title>
        <authorList>
            <person name="Zhang D.-F."/>
        </authorList>
    </citation>
    <scope>NUCLEOTIDE SEQUENCE [LARGE SCALE GENOMIC DNA]</scope>
    <source>
        <strain evidence="8 9">WL0086</strain>
    </source>
</reference>
<evidence type="ECO:0000259" key="5">
    <source>
        <dbReference type="Pfam" id="PF07631"/>
    </source>
</evidence>
<dbReference type="Pfam" id="PF07631">
    <property type="entry name" value="PSD4"/>
    <property type="match status" value="1"/>
</dbReference>
<feature type="domain" description="DUF1595" evidence="7">
    <location>
        <begin position="421"/>
        <end position="483"/>
    </location>
</feature>
<organism evidence="8 9">
    <name type="scientific">Actomonas aquatica</name>
    <dbReference type="NCBI Taxonomy" id="2866162"/>
    <lineage>
        <taxon>Bacteria</taxon>
        <taxon>Pseudomonadati</taxon>
        <taxon>Verrucomicrobiota</taxon>
        <taxon>Opitutia</taxon>
        <taxon>Opitutales</taxon>
        <taxon>Opitutaceae</taxon>
        <taxon>Actomonas</taxon>
    </lineage>
</organism>
<evidence type="ECO:0000259" key="7">
    <source>
        <dbReference type="Pfam" id="PF07637"/>
    </source>
</evidence>